<name>A0A2T7CR77_9POAL</name>
<accession>A0A2T7CR77</accession>
<dbReference type="AlphaFoldDB" id="A0A2T7CR77"/>
<dbReference type="OrthoDB" id="623820at2759"/>
<reference evidence="2 3" key="1">
    <citation type="submission" date="2018-04" db="EMBL/GenBank/DDBJ databases">
        <title>WGS assembly of Panicum hallii var. hallii HAL2.</title>
        <authorList>
            <person name="Lovell J."/>
            <person name="Jenkins J."/>
            <person name="Lowry D."/>
            <person name="Mamidi S."/>
            <person name="Sreedasyam A."/>
            <person name="Weng X."/>
            <person name="Barry K."/>
            <person name="Bonette J."/>
            <person name="Campitelli B."/>
            <person name="Daum C."/>
            <person name="Gordon S."/>
            <person name="Gould B."/>
            <person name="Lipzen A."/>
            <person name="MacQueen A."/>
            <person name="Palacio-Mejia J."/>
            <person name="Plott C."/>
            <person name="Shakirov E."/>
            <person name="Shu S."/>
            <person name="Yoshinaga Y."/>
            <person name="Zane M."/>
            <person name="Rokhsar D."/>
            <person name="Grimwood J."/>
            <person name="Schmutz J."/>
            <person name="Juenger T."/>
        </authorList>
    </citation>
    <scope>NUCLEOTIDE SEQUENCE [LARGE SCALE GENOMIC DNA]</scope>
    <source>
        <strain evidence="3">cv. HAL2</strain>
    </source>
</reference>
<dbReference type="Gramene" id="PUZ45845">
    <property type="protein sequence ID" value="PUZ45845"/>
    <property type="gene ID" value="GQ55_8G257100"/>
</dbReference>
<feature type="region of interest" description="Disordered" evidence="1">
    <location>
        <begin position="176"/>
        <end position="204"/>
    </location>
</feature>
<evidence type="ECO:0000313" key="2">
    <source>
        <dbReference type="EMBL" id="PUZ45845.1"/>
    </source>
</evidence>
<protein>
    <recommendedName>
        <fullName evidence="4">F-box associated domain-containing protein</fullName>
    </recommendedName>
</protein>
<evidence type="ECO:0000313" key="3">
    <source>
        <dbReference type="Proteomes" id="UP000244336"/>
    </source>
</evidence>
<gene>
    <name evidence="2" type="ORF">GQ55_8G257100</name>
</gene>
<sequence>MQFLLIWNCQIEYTSNSKEIKEYALATTRYLPRQLSCTRGTKQLIVISKIQTRRWTQQTCGRRCRSTYSSRSSAALGATAVVRCAGVCRPWRRAVIGNASCRRPRPDHFNPNLLIGFFYRYLLIAGMQYVPGPFENVLAMDFADTPWYKRDKHSNPHYTSIGFFEPRRVALVARRVPTPRRKRERGDEPLPVQPPGQDLRVHPRRRDDYCPSTRGGDAGDHSAVVFWILAVKREHDVERGVVYQIFSAASGEWGRVVKRSARFEEGLTHASMCGEPSDMVVCRGCVYWLVKLTADDLRRCVFAVDVRTERTWRMELPEEYLVLASGTCYYYYRLVLETSGDGRLSFILQRGHHQIEVWVLVGDGERTMRRAIDLYGFFPREGRVWFMIRGFCPRSGCLFGDVDHQKELLIDVDRGSLRPTGRIDIGSVTRYPYEMDWSTYLSKMKYF</sequence>
<dbReference type="EMBL" id="CM009756">
    <property type="protein sequence ID" value="PUZ45845.1"/>
    <property type="molecule type" value="Genomic_DNA"/>
</dbReference>
<organism evidence="2 3">
    <name type="scientific">Panicum hallii var. hallii</name>
    <dbReference type="NCBI Taxonomy" id="1504633"/>
    <lineage>
        <taxon>Eukaryota</taxon>
        <taxon>Viridiplantae</taxon>
        <taxon>Streptophyta</taxon>
        <taxon>Embryophyta</taxon>
        <taxon>Tracheophyta</taxon>
        <taxon>Spermatophyta</taxon>
        <taxon>Magnoliopsida</taxon>
        <taxon>Liliopsida</taxon>
        <taxon>Poales</taxon>
        <taxon>Poaceae</taxon>
        <taxon>PACMAD clade</taxon>
        <taxon>Panicoideae</taxon>
        <taxon>Panicodae</taxon>
        <taxon>Paniceae</taxon>
        <taxon>Panicinae</taxon>
        <taxon>Panicum</taxon>
        <taxon>Panicum sect. Panicum</taxon>
    </lineage>
</organism>
<keyword evidence="3" id="KW-1185">Reference proteome</keyword>
<evidence type="ECO:0008006" key="4">
    <source>
        <dbReference type="Google" id="ProtNLM"/>
    </source>
</evidence>
<evidence type="ECO:0000256" key="1">
    <source>
        <dbReference type="SAM" id="MobiDB-lite"/>
    </source>
</evidence>
<proteinExistence type="predicted"/>
<dbReference type="PANTHER" id="PTHR35828">
    <property type="entry name" value="OS08G0203800 PROTEIN-RELATED"/>
    <property type="match status" value="1"/>
</dbReference>
<dbReference type="Proteomes" id="UP000244336">
    <property type="component" value="Chromosome 8"/>
</dbReference>
<dbReference type="PANTHER" id="PTHR35828:SF16">
    <property type="entry name" value="F-BOX DOMAIN-CONTAINING PROTEIN"/>
    <property type="match status" value="1"/>
</dbReference>